<gene>
    <name evidence="1" type="ORF">DPMN_099927</name>
</gene>
<protein>
    <submittedName>
        <fullName evidence="1">Uncharacterized protein</fullName>
    </submittedName>
</protein>
<dbReference type="AlphaFoldDB" id="A0A9D4LI74"/>
<dbReference type="Proteomes" id="UP000828390">
    <property type="component" value="Unassembled WGS sequence"/>
</dbReference>
<accession>A0A9D4LI74</accession>
<keyword evidence="2" id="KW-1185">Reference proteome</keyword>
<name>A0A9D4LI74_DREPO</name>
<proteinExistence type="predicted"/>
<reference evidence="1" key="2">
    <citation type="submission" date="2020-11" db="EMBL/GenBank/DDBJ databases">
        <authorList>
            <person name="McCartney M.A."/>
            <person name="Auch B."/>
            <person name="Kono T."/>
            <person name="Mallez S."/>
            <person name="Becker A."/>
            <person name="Gohl D.M."/>
            <person name="Silverstein K.A.T."/>
            <person name="Koren S."/>
            <person name="Bechman K.B."/>
            <person name="Herman A."/>
            <person name="Abrahante J.E."/>
            <person name="Garbe J."/>
        </authorList>
    </citation>
    <scope>NUCLEOTIDE SEQUENCE</scope>
    <source>
        <strain evidence="1">Duluth1</strain>
        <tissue evidence="1">Whole animal</tissue>
    </source>
</reference>
<dbReference type="EMBL" id="JAIWYP010000003">
    <property type="protein sequence ID" value="KAH3857321.1"/>
    <property type="molecule type" value="Genomic_DNA"/>
</dbReference>
<evidence type="ECO:0000313" key="2">
    <source>
        <dbReference type="Proteomes" id="UP000828390"/>
    </source>
</evidence>
<sequence length="83" mass="9822">MQNEELLHICEKQLFQLEHKGELYIFLDHHQGLKSNTAVMLQTMQLLVQISPLLHHRTKHLQLVLIDFNSLKNMCKELSLFDI</sequence>
<reference evidence="1" key="1">
    <citation type="journal article" date="2019" name="bioRxiv">
        <title>The Genome of the Zebra Mussel, Dreissena polymorpha: A Resource for Invasive Species Research.</title>
        <authorList>
            <person name="McCartney M.A."/>
            <person name="Auch B."/>
            <person name="Kono T."/>
            <person name="Mallez S."/>
            <person name="Zhang Y."/>
            <person name="Obille A."/>
            <person name="Becker A."/>
            <person name="Abrahante J.E."/>
            <person name="Garbe J."/>
            <person name="Badalamenti J.P."/>
            <person name="Herman A."/>
            <person name="Mangelson H."/>
            <person name="Liachko I."/>
            <person name="Sullivan S."/>
            <person name="Sone E.D."/>
            <person name="Koren S."/>
            <person name="Silverstein K.A.T."/>
            <person name="Beckman K.B."/>
            <person name="Gohl D.M."/>
        </authorList>
    </citation>
    <scope>NUCLEOTIDE SEQUENCE</scope>
    <source>
        <strain evidence="1">Duluth1</strain>
        <tissue evidence="1">Whole animal</tissue>
    </source>
</reference>
<organism evidence="1 2">
    <name type="scientific">Dreissena polymorpha</name>
    <name type="common">Zebra mussel</name>
    <name type="synonym">Mytilus polymorpha</name>
    <dbReference type="NCBI Taxonomy" id="45954"/>
    <lineage>
        <taxon>Eukaryota</taxon>
        <taxon>Metazoa</taxon>
        <taxon>Spiralia</taxon>
        <taxon>Lophotrochozoa</taxon>
        <taxon>Mollusca</taxon>
        <taxon>Bivalvia</taxon>
        <taxon>Autobranchia</taxon>
        <taxon>Heteroconchia</taxon>
        <taxon>Euheterodonta</taxon>
        <taxon>Imparidentia</taxon>
        <taxon>Neoheterodontei</taxon>
        <taxon>Myida</taxon>
        <taxon>Dreissenoidea</taxon>
        <taxon>Dreissenidae</taxon>
        <taxon>Dreissena</taxon>
    </lineage>
</organism>
<evidence type="ECO:0000313" key="1">
    <source>
        <dbReference type="EMBL" id="KAH3857321.1"/>
    </source>
</evidence>
<comment type="caution">
    <text evidence="1">The sequence shown here is derived from an EMBL/GenBank/DDBJ whole genome shotgun (WGS) entry which is preliminary data.</text>
</comment>